<sequence length="309" mass="35648">MATSVLPYVSVSDLEHKLCTNNIAIKEELSEKDVNAVFLPLAEDVVLIKHCVVFQSQVNKEARLVPVPWSATEKWNCVSIIPVSQAVHDDSTEGLYSPVIRYDMKLGEQLWDLQFQTKLERLCVLYNGYLLDQEMFVPDTCPIKFITMPSHYSVQLAKTDLYPFRQDNIDRVIRHLNLHLESRKGEPCYKTMYKLDNLLDTLTNYTIDNLYLPNPFTFAIHVAEIEPNVLKCYSSEADFLKDLPMLQNICDLIGFTDGHVQPYTLFTKHINFPRFNVSFGKTELYSFCKQSTADIFKICKRKNTTPQNV</sequence>
<name>A0A8F8PK48_9VIRU</name>
<gene>
    <name evidence="1" type="ORF">KOM_12_111</name>
</gene>
<dbReference type="EMBL" id="MZ420154">
    <property type="protein sequence ID" value="QYA18381.1"/>
    <property type="molecule type" value="Genomic_DNA"/>
</dbReference>
<reference evidence="1" key="1">
    <citation type="submission" date="2021-06" db="EMBL/GenBank/DDBJ databases">
        <authorList>
            <person name="Rolland C."/>
        </authorList>
    </citation>
    <scope>NUCLEOTIDE SEQUENCE</scope>
    <source>
        <strain evidence="1">347.936635</strain>
    </source>
</reference>
<protein>
    <submittedName>
        <fullName evidence="1">Uncharacterized protein</fullName>
    </submittedName>
</protein>
<accession>A0A8F8PK48</accession>
<organism evidence="1">
    <name type="scientific">Clandestinovirus</name>
    <dbReference type="NCBI Taxonomy" id="2831644"/>
    <lineage>
        <taxon>Viruses</taxon>
    </lineage>
</organism>
<proteinExistence type="predicted"/>
<evidence type="ECO:0000313" key="1">
    <source>
        <dbReference type="EMBL" id="QYA18381.1"/>
    </source>
</evidence>